<dbReference type="InterPro" id="IPR036661">
    <property type="entry name" value="Luciferase-like_sf"/>
</dbReference>
<dbReference type="PANTHER" id="PTHR43244:SF1">
    <property type="entry name" value="5,10-METHYLENETETRAHYDROMETHANOPTERIN REDUCTASE"/>
    <property type="match status" value="1"/>
</dbReference>
<feature type="region of interest" description="Disordered" evidence="2">
    <location>
        <begin position="321"/>
        <end position="340"/>
    </location>
</feature>
<dbReference type="AlphaFoldDB" id="A0A017HIA9"/>
<dbReference type="InterPro" id="IPR011251">
    <property type="entry name" value="Luciferase-like_dom"/>
</dbReference>
<dbReference type="NCBIfam" id="TIGR03557">
    <property type="entry name" value="F420_G6P_family"/>
    <property type="match status" value="1"/>
</dbReference>
<evidence type="ECO:0000313" key="5">
    <source>
        <dbReference type="Proteomes" id="UP000019666"/>
    </source>
</evidence>
<dbReference type="RefSeq" id="WP_051521022.1">
    <property type="nucleotide sequence ID" value="NZ_KK088555.1"/>
</dbReference>
<dbReference type="Gene3D" id="3.20.20.30">
    <property type="entry name" value="Luciferase-like domain"/>
    <property type="match status" value="1"/>
</dbReference>
<dbReference type="OrthoDB" id="180193at2"/>
<accession>A0A017HIA9</accession>
<dbReference type="Pfam" id="PF00296">
    <property type="entry name" value="Bac_luciferase"/>
    <property type="match status" value="1"/>
</dbReference>
<name>A0A017HIA9_9RHOB</name>
<dbReference type="STRING" id="442562.Rumeso_04500"/>
<keyword evidence="1" id="KW-0560">Oxidoreductase</keyword>
<sequence>MPRFGYHASHEQFPPSELLGLVRIAEEAGFDAAKCSDHFRPWGPSQGQSGFAWSWLGAALARTSFPVGSITAPGYRYHPAVAAQAAATLAEMFPGRFWLALGSGQRLNEDITGLPWPEKSERNARLEECAGIIRALLNGDAVSHHGRVTVVDAKLYSRPATPPPILGAAVTEETAGFVGGWADGLLTTSGEPGQVRKVVEAFRRGGGEGKKLVMQVGLSWAESEDAALRGAHEQWRYNVLGGEVNWELRSPEQFDTATKHVRPEDMAESLLVSSSLDRHVEWIGRYRELGFEEFYLHNVGRNQEDFIEAFGGKVLPQLRDVQSRRQEASPAGSTSGAPAA</sequence>
<evidence type="ECO:0000256" key="1">
    <source>
        <dbReference type="ARBA" id="ARBA00023002"/>
    </source>
</evidence>
<proteinExistence type="predicted"/>
<feature type="domain" description="Luciferase-like" evidence="3">
    <location>
        <begin position="6"/>
        <end position="292"/>
    </location>
</feature>
<dbReference type="CDD" id="cd01097">
    <property type="entry name" value="Tetrahydromethanopterin_reductase"/>
    <property type="match status" value="1"/>
</dbReference>
<feature type="compositionally biased region" description="Low complexity" evidence="2">
    <location>
        <begin position="328"/>
        <end position="340"/>
    </location>
</feature>
<dbReference type="GO" id="GO:0016705">
    <property type="term" value="F:oxidoreductase activity, acting on paired donors, with incorporation or reduction of molecular oxygen"/>
    <property type="evidence" value="ECO:0007669"/>
    <property type="project" value="InterPro"/>
</dbReference>
<dbReference type="SUPFAM" id="SSF51679">
    <property type="entry name" value="Bacterial luciferase-like"/>
    <property type="match status" value="1"/>
</dbReference>
<dbReference type="EMBL" id="AOSK01000127">
    <property type="protein sequence ID" value="EYD73903.1"/>
    <property type="molecule type" value="Genomic_DNA"/>
</dbReference>
<evidence type="ECO:0000259" key="3">
    <source>
        <dbReference type="Pfam" id="PF00296"/>
    </source>
</evidence>
<dbReference type="InterPro" id="IPR019945">
    <property type="entry name" value="F420_G6P_DH-rel"/>
</dbReference>
<reference evidence="4 5" key="1">
    <citation type="submission" date="2013-02" db="EMBL/GenBank/DDBJ databases">
        <authorList>
            <person name="Fiebig A."/>
            <person name="Goeker M."/>
            <person name="Klenk H.-P.P."/>
        </authorList>
    </citation>
    <scope>NUCLEOTIDE SEQUENCE [LARGE SCALE GENOMIC DNA]</scope>
    <source>
        <strain evidence="4 5">DSM 19309</strain>
    </source>
</reference>
<evidence type="ECO:0000313" key="4">
    <source>
        <dbReference type="EMBL" id="EYD73903.1"/>
    </source>
</evidence>
<dbReference type="InterPro" id="IPR023907">
    <property type="entry name" value="Non-F420_Flavin_OxRdtase"/>
</dbReference>
<protein>
    <submittedName>
        <fullName evidence="4">Putative F420-dependent glucose-6-phosphate dehydrogenase family</fullName>
    </submittedName>
</protein>
<evidence type="ECO:0000256" key="2">
    <source>
        <dbReference type="SAM" id="MobiDB-lite"/>
    </source>
</evidence>
<keyword evidence="5" id="KW-1185">Reference proteome</keyword>
<dbReference type="HOGENOM" id="CLU_027853_4_0_5"/>
<dbReference type="PANTHER" id="PTHR43244">
    <property type="match status" value="1"/>
</dbReference>
<dbReference type="NCBIfam" id="TIGR03885">
    <property type="entry name" value="flavin_revert"/>
    <property type="match status" value="1"/>
</dbReference>
<dbReference type="Proteomes" id="UP000019666">
    <property type="component" value="Unassembled WGS sequence"/>
</dbReference>
<comment type="caution">
    <text evidence="4">The sequence shown here is derived from an EMBL/GenBank/DDBJ whole genome shotgun (WGS) entry which is preliminary data.</text>
</comment>
<dbReference type="InterPro" id="IPR050564">
    <property type="entry name" value="F420-G6PD/mer"/>
</dbReference>
<gene>
    <name evidence="4" type="ORF">Rumeso_04500</name>
</gene>
<dbReference type="PATRIC" id="fig|442562.3.peg.4429"/>
<organism evidence="4 5">
    <name type="scientific">Rubellimicrobium mesophilum DSM 19309</name>
    <dbReference type="NCBI Taxonomy" id="442562"/>
    <lineage>
        <taxon>Bacteria</taxon>
        <taxon>Pseudomonadati</taxon>
        <taxon>Pseudomonadota</taxon>
        <taxon>Alphaproteobacteria</taxon>
        <taxon>Rhodobacterales</taxon>
        <taxon>Roseobacteraceae</taxon>
        <taxon>Rubellimicrobium</taxon>
    </lineage>
</organism>